<dbReference type="InterPro" id="IPR036509">
    <property type="entry name" value="Met_Sox_Rdtase_MsrA_sf"/>
</dbReference>
<name>A0A2H0RBL6_UNCKA</name>
<dbReference type="PANTHER" id="PTHR43774">
    <property type="entry name" value="PEPTIDE METHIONINE SULFOXIDE REDUCTASE"/>
    <property type="match status" value="1"/>
</dbReference>
<dbReference type="GO" id="GO:0008113">
    <property type="term" value="F:peptide-methionine (S)-S-oxide reductase activity"/>
    <property type="evidence" value="ECO:0007669"/>
    <property type="project" value="UniProtKB-UniRule"/>
</dbReference>
<dbReference type="PANTHER" id="PTHR43774:SF1">
    <property type="entry name" value="PEPTIDE METHIONINE SULFOXIDE REDUCTASE MSRA 2"/>
    <property type="match status" value="1"/>
</dbReference>
<evidence type="ECO:0000313" key="6">
    <source>
        <dbReference type="EMBL" id="PIR43932.1"/>
    </source>
</evidence>
<dbReference type="EMBL" id="PCXU01000002">
    <property type="protein sequence ID" value="PIR43932.1"/>
    <property type="molecule type" value="Genomic_DNA"/>
</dbReference>
<dbReference type="InterPro" id="IPR002569">
    <property type="entry name" value="Met_Sox_Rdtase_MsrA_dom"/>
</dbReference>
<comment type="catalytic activity">
    <reaction evidence="3 4">
        <text>[thioredoxin]-disulfide + L-methionine + H2O = L-methionine (S)-S-oxide + [thioredoxin]-dithiol</text>
        <dbReference type="Rhea" id="RHEA:19993"/>
        <dbReference type="Rhea" id="RHEA-COMP:10698"/>
        <dbReference type="Rhea" id="RHEA-COMP:10700"/>
        <dbReference type="ChEBI" id="CHEBI:15377"/>
        <dbReference type="ChEBI" id="CHEBI:29950"/>
        <dbReference type="ChEBI" id="CHEBI:50058"/>
        <dbReference type="ChEBI" id="CHEBI:57844"/>
        <dbReference type="ChEBI" id="CHEBI:58772"/>
        <dbReference type="EC" id="1.8.4.11"/>
    </reaction>
</comment>
<comment type="caution">
    <text evidence="6">The sequence shown here is derived from an EMBL/GenBank/DDBJ whole genome shotgun (WGS) entry which is preliminary data.</text>
</comment>
<evidence type="ECO:0000256" key="3">
    <source>
        <dbReference type="ARBA" id="ARBA00048782"/>
    </source>
</evidence>
<dbReference type="Gene3D" id="3.30.1060.10">
    <property type="entry name" value="Peptide methionine sulphoxide reductase MsrA"/>
    <property type="match status" value="1"/>
</dbReference>
<comment type="function">
    <text evidence="4">Has an important function as a repair enzyme for proteins that have been inactivated by oxidation. Catalyzes the reversible oxidation-reduction of methionine sulfoxide in proteins to methionine.</text>
</comment>
<organism evidence="6 7">
    <name type="scientific">candidate division WWE3 bacterium CG10_big_fil_rev_8_21_14_0_10_32_10</name>
    <dbReference type="NCBI Taxonomy" id="1975090"/>
    <lineage>
        <taxon>Bacteria</taxon>
        <taxon>Katanobacteria</taxon>
    </lineage>
</organism>
<reference evidence="6 7" key="1">
    <citation type="submission" date="2017-09" db="EMBL/GenBank/DDBJ databases">
        <title>Depth-based differentiation of microbial function through sediment-hosted aquifers and enrichment of novel symbionts in the deep terrestrial subsurface.</title>
        <authorList>
            <person name="Probst A.J."/>
            <person name="Ladd B."/>
            <person name="Jarett J.K."/>
            <person name="Geller-Mcgrath D.E."/>
            <person name="Sieber C.M."/>
            <person name="Emerson J.B."/>
            <person name="Anantharaman K."/>
            <person name="Thomas B.C."/>
            <person name="Malmstrom R."/>
            <person name="Stieglmeier M."/>
            <person name="Klingl A."/>
            <person name="Woyke T."/>
            <person name="Ryan C.M."/>
            <person name="Banfield J.F."/>
        </authorList>
    </citation>
    <scope>NUCLEOTIDE SEQUENCE [LARGE SCALE GENOMIC DNA]</scope>
    <source>
        <strain evidence="6">CG10_big_fil_rev_8_21_14_0_10_32_10</strain>
    </source>
</reference>
<dbReference type="NCBIfam" id="TIGR00401">
    <property type="entry name" value="msrA"/>
    <property type="match status" value="1"/>
</dbReference>
<accession>A0A2H0RBL6</accession>
<evidence type="ECO:0000256" key="2">
    <source>
        <dbReference type="ARBA" id="ARBA00047806"/>
    </source>
</evidence>
<gene>
    <name evidence="4 6" type="primary">msrA</name>
    <name evidence="6" type="ORF">COV24_00140</name>
</gene>
<feature type="active site" evidence="4">
    <location>
        <position position="10"/>
    </location>
</feature>
<dbReference type="AlphaFoldDB" id="A0A2H0RBL6"/>
<evidence type="ECO:0000256" key="4">
    <source>
        <dbReference type="HAMAP-Rule" id="MF_01401"/>
    </source>
</evidence>
<proteinExistence type="inferred from homology"/>
<sequence>MEKIYFGTGCFWCSEEIFKNLRGVNSVVSGYAGGSVKNPTYDQVSTGNTGHAEVVEVLYNSSVVKLEDLLEVFFTIHDPTSLNKQGADVGTQYRSIILYTNANQKILAEKVKTEFQKCFDKPIVTEIVPLQNFYKAEEYHQNFYKNNPNYGYCQVVINPKLEKFRKKYKDLVKQSK</sequence>
<dbReference type="Pfam" id="PF01625">
    <property type="entry name" value="PMSR"/>
    <property type="match status" value="1"/>
</dbReference>
<dbReference type="HAMAP" id="MF_01401">
    <property type="entry name" value="MsrA"/>
    <property type="match status" value="1"/>
</dbReference>
<keyword evidence="1 4" id="KW-0560">Oxidoreductase</keyword>
<evidence type="ECO:0000256" key="1">
    <source>
        <dbReference type="ARBA" id="ARBA00023002"/>
    </source>
</evidence>
<evidence type="ECO:0000313" key="7">
    <source>
        <dbReference type="Proteomes" id="UP000230214"/>
    </source>
</evidence>
<evidence type="ECO:0000259" key="5">
    <source>
        <dbReference type="Pfam" id="PF01625"/>
    </source>
</evidence>
<comment type="similarity">
    <text evidence="4">Belongs to the MsrA Met sulfoxide reductase family.</text>
</comment>
<dbReference type="SUPFAM" id="SSF55068">
    <property type="entry name" value="Peptide methionine sulfoxide reductase"/>
    <property type="match status" value="1"/>
</dbReference>
<dbReference type="GO" id="GO:0033744">
    <property type="term" value="F:L-methionine:thioredoxin-disulfide S-oxidoreductase activity"/>
    <property type="evidence" value="ECO:0007669"/>
    <property type="project" value="RHEA"/>
</dbReference>
<comment type="catalytic activity">
    <reaction evidence="2 4">
        <text>L-methionyl-[protein] + [thioredoxin]-disulfide + H2O = L-methionyl-(S)-S-oxide-[protein] + [thioredoxin]-dithiol</text>
        <dbReference type="Rhea" id="RHEA:14217"/>
        <dbReference type="Rhea" id="RHEA-COMP:10698"/>
        <dbReference type="Rhea" id="RHEA-COMP:10700"/>
        <dbReference type="Rhea" id="RHEA-COMP:12313"/>
        <dbReference type="Rhea" id="RHEA-COMP:12315"/>
        <dbReference type="ChEBI" id="CHEBI:15377"/>
        <dbReference type="ChEBI" id="CHEBI:16044"/>
        <dbReference type="ChEBI" id="CHEBI:29950"/>
        <dbReference type="ChEBI" id="CHEBI:44120"/>
        <dbReference type="ChEBI" id="CHEBI:50058"/>
        <dbReference type="EC" id="1.8.4.11"/>
    </reaction>
</comment>
<dbReference type="Proteomes" id="UP000230214">
    <property type="component" value="Unassembled WGS sequence"/>
</dbReference>
<dbReference type="EC" id="1.8.4.11" evidence="4"/>
<feature type="domain" description="Peptide methionine sulphoxide reductase MsrA" evidence="5">
    <location>
        <begin position="3"/>
        <end position="154"/>
    </location>
</feature>
<protein>
    <recommendedName>
        <fullName evidence="4">Peptide methionine sulfoxide reductase MsrA</fullName>
        <shortName evidence="4">Protein-methionine-S-oxide reductase</shortName>
        <ecNumber evidence="4">1.8.4.11</ecNumber>
    </recommendedName>
    <alternativeName>
        <fullName evidence="4">Peptide-methionine (S)-S-oxide reductase</fullName>
        <shortName evidence="4">Peptide Met(O) reductase</shortName>
    </alternativeName>
</protein>